<dbReference type="SUPFAM" id="SSF88659">
    <property type="entry name" value="Sigma3 and sigma4 domains of RNA polymerase sigma factors"/>
    <property type="match status" value="1"/>
</dbReference>
<evidence type="ECO:0000256" key="1">
    <source>
        <dbReference type="ARBA" id="ARBA00010641"/>
    </source>
</evidence>
<dbReference type="Gene3D" id="1.10.10.10">
    <property type="entry name" value="Winged helix-like DNA-binding domain superfamily/Winged helix DNA-binding domain"/>
    <property type="match status" value="1"/>
</dbReference>
<dbReference type="CDD" id="cd06171">
    <property type="entry name" value="Sigma70_r4"/>
    <property type="match status" value="1"/>
</dbReference>
<keyword evidence="8" id="KW-1185">Reference proteome</keyword>
<dbReference type="InterPro" id="IPR014284">
    <property type="entry name" value="RNA_pol_sigma-70_dom"/>
</dbReference>
<accession>A0A410PVZ2</accession>
<protein>
    <submittedName>
        <fullName evidence="7">RNA polymerase sigma factor</fullName>
    </submittedName>
</protein>
<comment type="similarity">
    <text evidence="1">Belongs to the sigma-70 factor family. ECF subfamily.</text>
</comment>
<dbReference type="KEGG" id="amij:EQM06_07245"/>
<name>A0A410PVZ2_9FIRM</name>
<keyword evidence="4" id="KW-0804">Transcription</keyword>
<feature type="domain" description="RNA polymerase sigma-70 region 2" evidence="5">
    <location>
        <begin position="23"/>
        <end position="82"/>
    </location>
</feature>
<dbReference type="EMBL" id="CP035281">
    <property type="protein sequence ID" value="QAT43046.1"/>
    <property type="molecule type" value="Genomic_DNA"/>
</dbReference>
<dbReference type="InterPro" id="IPR013249">
    <property type="entry name" value="RNA_pol_sigma70_r4_t2"/>
</dbReference>
<dbReference type="InterPro" id="IPR039425">
    <property type="entry name" value="RNA_pol_sigma-70-like"/>
</dbReference>
<evidence type="ECO:0000256" key="4">
    <source>
        <dbReference type="ARBA" id="ARBA00023163"/>
    </source>
</evidence>
<reference evidence="7 8" key="1">
    <citation type="submission" date="2019-01" db="EMBL/GenBank/DDBJ databases">
        <title>Draft genomes of a novel of Aminipila strains.</title>
        <authorList>
            <person name="Ma S."/>
        </authorList>
    </citation>
    <scope>NUCLEOTIDE SEQUENCE [LARGE SCALE GENOMIC DNA]</scope>
    <source>
        <strain evidence="8">JN-39</strain>
    </source>
</reference>
<dbReference type="PANTHER" id="PTHR43133:SF60">
    <property type="entry name" value="RNA POLYMERASE SIGMA FACTOR SIGV"/>
    <property type="match status" value="1"/>
</dbReference>
<evidence type="ECO:0000259" key="5">
    <source>
        <dbReference type="Pfam" id="PF04542"/>
    </source>
</evidence>
<dbReference type="Pfam" id="PF04542">
    <property type="entry name" value="Sigma70_r2"/>
    <property type="match status" value="1"/>
</dbReference>
<dbReference type="GO" id="GO:0003677">
    <property type="term" value="F:DNA binding"/>
    <property type="evidence" value="ECO:0007669"/>
    <property type="project" value="InterPro"/>
</dbReference>
<dbReference type="InterPro" id="IPR013325">
    <property type="entry name" value="RNA_pol_sigma_r2"/>
</dbReference>
<dbReference type="OrthoDB" id="9795666at2"/>
<dbReference type="GO" id="GO:0006352">
    <property type="term" value="P:DNA-templated transcription initiation"/>
    <property type="evidence" value="ECO:0007669"/>
    <property type="project" value="InterPro"/>
</dbReference>
<dbReference type="GO" id="GO:0016987">
    <property type="term" value="F:sigma factor activity"/>
    <property type="evidence" value="ECO:0007669"/>
    <property type="project" value="UniProtKB-KW"/>
</dbReference>
<evidence type="ECO:0000313" key="8">
    <source>
        <dbReference type="Proteomes" id="UP000287601"/>
    </source>
</evidence>
<dbReference type="InterPro" id="IPR013324">
    <property type="entry name" value="RNA_pol_sigma_r3/r4-like"/>
</dbReference>
<sequence length="195" mass="22789">MVDNSAELVTRLQKGDTSSFEELFNLYKDRAVRTAYLITNNRSLADDIAQEAFIQCYFKIMTLRDPESFKTWFFRTLTRLAWKMSAKEKTAVPVENIFEFGKTEHTNLVEGEIMDKEESRQLMEAVKQLDIKQKTTVLLYYYNNFSVSEIAKIMGCFEGTVKSRLHTARKNLKKSIEFNEIYKMEGKHHEVIGKV</sequence>
<evidence type="ECO:0000256" key="3">
    <source>
        <dbReference type="ARBA" id="ARBA00023082"/>
    </source>
</evidence>
<proteinExistence type="inferred from homology"/>
<dbReference type="NCBIfam" id="TIGR02937">
    <property type="entry name" value="sigma70-ECF"/>
    <property type="match status" value="1"/>
</dbReference>
<evidence type="ECO:0000313" key="7">
    <source>
        <dbReference type="EMBL" id="QAT43046.1"/>
    </source>
</evidence>
<dbReference type="SUPFAM" id="SSF88946">
    <property type="entry name" value="Sigma2 domain of RNA polymerase sigma factors"/>
    <property type="match status" value="1"/>
</dbReference>
<dbReference type="RefSeq" id="WP_128745695.1">
    <property type="nucleotide sequence ID" value="NZ_CP035281.1"/>
</dbReference>
<dbReference type="InterPro" id="IPR036388">
    <property type="entry name" value="WH-like_DNA-bd_sf"/>
</dbReference>
<organism evidence="7 8">
    <name type="scientific">Aminipila luticellarii</name>
    <dbReference type="NCBI Taxonomy" id="2507160"/>
    <lineage>
        <taxon>Bacteria</taxon>
        <taxon>Bacillati</taxon>
        <taxon>Bacillota</taxon>
        <taxon>Clostridia</taxon>
        <taxon>Peptostreptococcales</taxon>
        <taxon>Anaerovoracaceae</taxon>
        <taxon>Aminipila</taxon>
    </lineage>
</organism>
<keyword evidence="3" id="KW-0731">Sigma factor</keyword>
<dbReference type="PANTHER" id="PTHR43133">
    <property type="entry name" value="RNA POLYMERASE ECF-TYPE SIGMA FACTO"/>
    <property type="match status" value="1"/>
</dbReference>
<keyword evidence="2" id="KW-0805">Transcription regulation</keyword>
<gene>
    <name evidence="7" type="ORF">EQM06_07245</name>
</gene>
<dbReference type="AlphaFoldDB" id="A0A410PVZ2"/>
<dbReference type="InterPro" id="IPR007627">
    <property type="entry name" value="RNA_pol_sigma70_r2"/>
</dbReference>
<dbReference type="Gene3D" id="1.10.1740.10">
    <property type="match status" value="1"/>
</dbReference>
<feature type="domain" description="RNA polymerase sigma factor 70 region 4 type 2" evidence="6">
    <location>
        <begin position="120"/>
        <end position="172"/>
    </location>
</feature>
<dbReference type="Pfam" id="PF08281">
    <property type="entry name" value="Sigma70_r4_2"/>
    <property type="match status" value="1"/>
</dbReference>
<dbReference type="Proteomes" id="UP000287601">
    <property type="component" value="Chromosome"/>
</dbReference>
<evidence type="ECO:0000259" key="6">
    <source>
        <dbReference type="Pfam" id="PF08281"/>
    </source>
</evidence>
<evidence type="ECO:0000256" key="2">
    <source>
        <dbReference type="ARBA" id="ARBA00023015"/>
    </source>
</evidence>